<name>A0AAV5F177_ELECO</name>
<organism evidence="1 2">
    <name type="scientific">Eleusine coracana subsp. coracana</name>
    <dbReference type="NCBI Taxonomy" id="191504"/>
    <lineage>
        <taxon>Eukaryota</taxon>
        <taxon>Viridiplantae</taxon>
        <taxon>Streptophyta</taxon>
        <taxon>Embryophyta</taxon>
        <taxon>Tracheophyta</taxon>
        <taxon>Spermatophyta</taxon>
        <taxon>Magnoliopsida</taxon>
        <taxon>Liliopsida</taxon>
        <taxon>Poales</taxon>
        <taxon>Poaceae</taxon>
        <taxon>PACMAD clade</taxon>
        <taxon>Chloridoideae</taxon>
        <taxon>Cynodonteae</taxon>
        <taxon>Eleusininae</taxon>
        <taxon>Eleusine</taxon>
    </lineage>
</organism>
<dbReference type="AlphaFoldDB" id="A0AAV5F177"/>
<gene>
    <name evidence="1" type="primary">gb16842</name>
    <name evidence="1" type="ORF">PR202_gb16842</name>
</gene>
<reference evidence="1" key="1">
    <citation type="journal article" date="2018" name="DNA Res.">
        <title>Multiple hybrid de novo genome assembly of finger millet, an orphan allotetraploid crop.</title>
        <authorList>
            <person name="Hatakeyama M."/>
            <person name="Aluri S."/>
            <person name="Balachadran M.T."/>
            <person name="Sivarajan S.R."/>
            <person name="Patrignani A."/>
            <person name="Gruter S."/>
            <person name="Poveda L."/>
            <person name="Shimizu-Inatsugi R."/>
            <person name="Baeten J."/>
            <person name="Francoijs K.J."/>
            <person name="Nataraja K.N."/>
            <person name="Reddy Y.A.N."/>
            <person name="Phadnis S."/>
            <person name="Ravikumar R.L."/>
            <person name="Schlapbach R."/>
            <person name="Sreeman S.M."/>
            <person name="Shimizu K.K."/>
        </authorList>
    </citation>
    <scope>NUCLEOTIDE SEQUENCE</scope>
</reference>
<dbReference type="EMBL" id="BQKI01000080">
    <property type="protein sequence ID" value="GJN28685.1"/>
    <property type="molecule type" value="Genomic_DNA"/>
</dbReference>
<accession>A0AAV5F177</accession>
<dbReference type="PANTHER" id="PTHR33074">
    <property type="entry name" value="EXPRESSED PROTEIN-RELATED"/>
    <property type="match status" value="1"/>
</dbReference>
<dbReference type="Proteomes" id="UP001054889">
    <property type="component" value="Unassembled WGS sequence"/>
</dbReference>
<reference evidence="1" key="2">
    <citation type="submission" date="2021-12" db="EMBL/GenBank/DDBJ databases">
        <title>Resequencing data analysis of finger millet.</title>
        <authorList>
            <person name="Hatakeyama M."/>
            <person name="Aluri S."/>
            <person name="Balachadran M.T."/>
            <person name="Sivarajan S.R."/>
            <person name="Poveda L."/>
            <person name="Shimizu-Inatsugi R."/>
            <person name="Schlapbach R."/>
            <person name="Sreeman S.M."/>
            <person name="Shimizu K.K."/>
        </authorList>
    </citation>
    <scope>NUCLEOTIDE SEQUENCE</scope>
</reference>
<keyword evidence="2" id="KW-1185">Reference proteome</keyword>
<evidence type="ECO:0008006" key="3">
    <source>
        <dbReference type="Google" id="ProtNLM"/>
    </source>
</evidence>
<sequence length="264" mass="29902">MEGVQATQQSSSSSMATYPPWVMLEPFADVETTGSYSTANPNTLVVARTSAGHPIGVSLRIASPPAQSRVCIHFPRGSDPVNYENQVIAAHGDSVLIRVALEQDYDTLRDYFVYNAGDAAADSPQPASLSLLPPCYRYLVKDSTGILRRSEDELVVARLEIVRPNDETPKEHVVEMLLLRNCKWWLLRWPRIIDDLGADELRWWRSSTVIPVGDHMLCWVCKHQGLFFCNVFDENLVLRYVRLPDRGPQLQRKILLKPERLQLC</sequence>
<evidence type="ECO:0000313" key="2">
    <source>
        <dbReference type="Proteomes" id="UP001054889"/>
    </source>
</evidence>
<protein>
    <recommendedName>
        <fullName evidence="3">DUF1618 domain-containing protein</fullName>
    </recommendedName>
</protein>
<comment type="caution">
    <text evidence="1">The sequence shown here is derived from an EMBL/GenBank/DDBJ whole genome shotgun (WGS) entry which is preliminary data.</text>
</comment>
<proteinExistence type="predicted"/>
<evidence type="ECO:0000313" key="1">
    <source>
        <dbReference type="EMBL" id="GJN28685.1"/>
    </source>
</evidence>
<dbReference type="PANTHER" id="PTHR33074:SF124">
    <property type="entry name" value="DUF1618 DOMAIN-CONTAINING PROTEIN"/>
    <property type="match status" value="1"/>
</dbReference>